<accession>A0A7X0LIP7</accession>
<evidence type="ECO:0000256" key="8">
    <source>
        <dbReference type="ARBA" id="ARBA00025705"/>
    </source>
</evidence>
<reference evidence="13 14" key="1">
    <citation type="submission" date="2020-08" db="EMBL/GenBank/DDBJ databases">
        <title>Genomic Encyclopedia of Type Strains, Phase IV (KMG-IV): sequencing the most valuable type-strain genomes for metagenomic binning, comparative biology and taxonomic classification.</title>
        <authorList>
            <person name="Goeker M."/>
        </authorList>
    </citation>
    <scope>NUCLEOTIDE SEQUENCE [LARGE SCALE GENOMIC DNA]</scope>
    <source>
        <strain evidence="13 14">DSM 103725</strain>
    </source>
</reference>
<evidence type="ECO:0000313" key="14">
    <source>
        <dbReference type="Proteomes" id="UP000541810"/>
    </source>
</evidence>
<evidence type="ECO:0000256" key="10">
    <source>
        <dbReference type="RuleBase" id="RU003960"/>
    </source>
</evidence>
<organism evidence="13 14">
    <name type="scientific">Algisphaera agarilytica</name>
    <dbReference type="NCBI Taxonomy" id="1385975"/>
    <lineage>
        <taxon>Bacteria</taxon>
        <taxon>Pseudomonadati</taxon>
        <taxon>Planctomycetota</taxon>
        <taxon>Phycisphaerae</taxon>
        <taxon>Phycisphaerales</taxon>
        <taxon>Phycisphaeraceae</taxon>
        <taxon>Algisphaera</taxon>
    </lineage>
</organism>
<dbReference type="NCBIfam" id="NF004790">
    <property type="entry name" value="PRK06136.1"/>
    <property type="match status" value="1"/>
</dbReference>
<sequence>MNDKAKNSIGKVCLVGAGPGDPGLITVTGLNRLRGCDVVVFDALANPALLAEAPDNAQRIDVGKRAKNHKLTQDQTNQLLVDLAREGKDVVRLKGGDPYLFGRGAEECAFLTKHGVYCEVVPGVTSGIAAPATAGIPVTHRKVASTITIVTGHEDPTKGETSVDYDGLAKLIDRGGTACFYMGVGRLQQIADSLAACGLGLSTPAAVVQWGTLPRQRTAKGTLDTIKAEVDRLGVSSPAIIVVGEVAAIDEPGLDYFTDRPLFGQRILVTRTRQQASDLRRELAELGAEVIEAPTIELVAPSADDEARLNDAIDRIDENDWVLLTSANAANVLAQRLEAAGRDVRQLGRVQIAAVGDATTAALWDRLRLRSDFVPDSFSGEAMAKQFIEEQAVEGRRCLLLRADIARPALPKLLVEAGAIVNEVVAYQTRVPESLPEGVLDALREGVDWATFTSSSTVRNLLELLGEERALLHGVKTASIGPITTQTMRELGLEVTVESETASVASLVEAVASAESVS</sequence>
<gene>
    <name evidence="13" type="ORF">HNQ40_000236</name>
</gene>
<feature type="domain" description="Tetrapyrrole biosynthesis uroporphyrinogen III synthase" evidence="12">
    <location>
        <begin position="278"/>
        <end position="509"/>
    </location>
</feature>
<evidence type="ECO:0000256" key="7">
    <source>
        <dbReference type="ARBA" id="ARBA00023244"/>
    </source>
</evidence>
<dbReference type="InterPro" id="IPR036108">
    <property type="entry name" value="4pyrrol_syn_uPrphyn_synt_sf"/>
</dbReference>
<evidence type="ECO:0000256" key="2">
    <source>
        <dbReference type="ARBA" id="ARBA00012162"/>
    </source>
</evidence>
<dbReference type="CDD" id="cd11642">
    <property type="entry name" value="SUMT"/>
    <property type="match status" value="1"/>
</dbReference>
<proteinExistence type="inferred from homology"/>
<evidence type="ECO:0000256" key="4">
    <source>
        <dbReference type="ARBA" id="ARBA00022603"/>
    </source>
</evidence>
<dbReference type="PROSITE" id="PS00840">
    <property type="entry name" value="SUMT_2"/>
    <property type="match status" value="1"/>
</dbReference>
<evidence type="ECO:0000256" key="5">
    <source>
        <dbReference type="ARBA" id="ARBA00022679"/>
    </source>
</evidence>
<name>A0A7X0LIP7_9BACT</name>
<dbReference type="Gene3D" id="3.40.1010.10">
    <property type="entry name" value="Cobalt-precorrin-4 Transmethylase, Domain 1"/>
    <property type="match status" value="1"/>
</dbReference>
<dbReference type="InterPro" id="IPR003754">
    <property type="entry name" value="4pyrrol_synth_uPrphyn_synth"/>
</dbReference>
<evidence type="ECO:0000313" key="13">
    <source>
        <dbReference type="EMBL" id="MBB6428430.1"/>
    </source>
</evidence>
<dbReference type="InterPro" id="IPR006366">
    <property type="entry name" value="CobA/CysG_C"/>
</dbReference>
<keyword evidence="4 10" id="KW-0489">Methyltransferase</keyword>
<dbReference type="GO" id="GO:0009236">
    <property type="term" value="P:cobalamin biosynthetic process"/>
    <property type="evidence" value="ECO:0007669"/>
    <property type="project" value="UniProtKB-KW"/>
</dbReference>
<evidence type="ECO:0000259" key="11">
    <source>
        <dbReference type="Pfam" id="PF00590"/>
    </source>
</evidence>
<dbReference type="FunFam" id="3.30.950.10:FF:000001">
    <property type="entry name" value="Siroheme synthase"/>
    <property type="match status" value="1"/>
</dbReference>
<evidence type="ECO:0000259" key="12">
    <source>
        <dbReference type="Pfam" id="PF02602"/>
    </source>
</evidence>
<dbReference type="CDD" id="cd06578">
    <property type="entry name" value="HemD"/>
    <property type="match status" value="1"/>
</dbReference>
<evidence type="ECO:0000256" key="1">
    <source>
        <dbReference type="ARBA" id="ARBA00005879"/>
    </source>
</evidence>
<dbReference type="Proteomes" id="UP000541810">
    <property type="component" value="Unassembled WGS sequence"/>
</dbReference>
<dbReference type="AlphaFoldDB" id="A0A7X0LIP7"/>
<dbReference type="NCBIfam" id="TIGR01469">
    <property type="entry name" value="cobA_cysG_Cterm"/>
    <property type="match status" value="1"/>
</dbReference>
<keyword evidence="13" id="KW-0456">Lyase</keyword>
<dbReference type="RefSeq" id="WP_221435325.1">
    <property type="nucleotide sequence ID" value="NZ_JACHGY010000001.1"/>
</dbReference>
<dbReference type="Pfam" id="PF00590">
    <property type="entry name" value="TP_methylase"/>
    <property type="match status" value="1"/>
</dbReference>
<comment type="similarity">
    <text evidence="1 10">Belongs to the precorrin methyltransferase family.</text>
</comment>
<dbReference type="InterPro" id="IPR000878">
    <property type="entry name" value="4pyrrol_Mease"/>
</dbReference>
<keyword evidence="14" id="KW-1185">Reference proteome</keyword>
<dbReference type="InterPro" id="IPR014777">
    <property type="entry name" value="4pyrrole_Mease_sub1"/>
</dbReference>
<comment type="pathway">
    <text evidence="9">Cofactor biosynthesis; adenosylcobalamin biosynthesis; precorrin-2 from uroporphyrinogen III: step 1/1.</text>
</comment>
<dbReference type="InterPro" id="IPR003043">
    <property type="entry name" value="Uropor_MeTrfase_CS"/>
</dbReference>
<dbReference type="PANTHER" id="PTHR45790:SF3">
    <property type="entry name" value="S-ADENOSYL-L-METHIONINE-DEPENDENT UROPORPHYRINOGEN III METHYLTRANSFERASE, CHLOROPLASTIC"/>
    <property type="match status" value="1"/>
</dbReference>
<dbReference type="SUPFAM" id="SSF69618">
    <property type="entry name" value="HemD-like"/>
    <property type="match status" value="1"/>
</dbReference>
<keyword evidence="7" id="KW-0627">Porphyrin biosynthesis</keyword>
<evidence type="ECO:0000256" key="6">
    <source>
        <dbReference type="ARBA" id="ARBA00022691"/>
    </source>
</evidence>
<dbReference type="GO" id="GO:0004851">
    <property type="term" value="F:uroporphyrin-III C-methyltransferase activity"/>
    <property type="evidence" value="ECO:0007669"/>
    <property type="project" value="UniProtKB-EC"/>
</dbReference>
<dbReference type="Pfam" id="PF02602">
    <property type="entry name" value="HEM4"/>
    <property type="match status" value="1"/>
</dbReference>
<dbReference type="GO" id="GO:0032259">
    <property type="term" value="P:methylation"/>
    <property type="evidence" value="ECO:0007669"/>
    <property type="project" value="UniProtKB-KW"/>
</dbReference>
<dbReference type="InterPro" id="IPR035996">
    <property type="entry name" value="4pyrrol_Methylase_sf"/>
</dbReference>
<dbReference type="InterPro" id="IPR014776">
    <property type="entry name" value="4pyrrole_Mease_sub2"/>
</dbReference>
<protein>
    <recommendedName>
        <fullName evidence="2">uroporphyrinogen-III C-methyltransferase</fullName>
        <ecNumber evidence="2">2.1.1.107</ecNumber>
    </recommendedName>
</protein>
<evidence type="ECO:0000256" key="3">
    <source>
        <dbReference type="ARBA" id="ARBA00022573"/>
    </source>
</evidence>
<keyword evidence="6" id="KW-0949">S-adenosyl-L-methionine</keyword>
<dbReference type="Gene3D" id="3.40.50.10090">
    <property type="match status" value="2"/>
</dbReference>
<evidence type="ECO:0000256" key="9">
    <source>
        <dbReference type="ARBA" id="ARBA00060548"/>
    </source>
</evidence>
<comment type="caution">
    <text evidence="13">The sequence shown here is derived from an EMBL/GenBank/DDBJ whole genome shotgun (WGS) entry which is preliminary data.</text>
</comment>
<dbReference type="GO" id="GO:0019354">
    <property type="term" value="P:siroheme biosynthetic process"/>
    <property type="evidence" value="ECO:0007669"/>
    <property type="project" value="InterPro"/>
</dbReference>
<feature type="domain" description="Tetrapyrrole methylase" evidence="11">
    <location>
        <begin position="11"/>
        <end position="226"/>
    </location>
</feature>
<dbReference type="GO" id="GO:0004852">
    <property type="term" value="F:uroporphyrinogen-III synthase activity"/>
    <property type="evidence" value="ECO:0007669"/>
    <property type="project" value="InterPro"/>
</dbReference>
<dbReference type="InterPro" id="IPR050161">
    <property type="entry name" value="Siro_Cobalamin_biosynth"/>
</dbReference>
<dbReference type="Gene3D" id="3.30.950.10">
    <property type="entry name" value="Methyltransferase, Cobalt-precorrin-4 Transmethylase, Domain 2"/>
    <property type="match status" value="1"/>
</dbReference>
<keyword evidence="5 10" id="KW-0808">Transferase</keyword>
<keyword evidence="3" id="KW-0169">Cobalamin biosynthesis</keyword>
<dbReference type="PANTHER" id="PTHR45790">
    <property type="entry name" value="SIROHEME SYNTHASE-RELATED"/>
    <property type="match status" value="1"/>
</dbReference>
<dbReference type="FunFam" id="3.40.1010.10:FF:000001">
    <property type="entry name" value="Siroheme synthase"/>
    <property type="match status" value="1"/>
</dbReference>
<comment type="pathway">
    <text evidence="8">Porphyrin-containing compound metabolism; siroheme biosynthesis; precorrin-2 from uroporphyrinogen III: step 1/1.</text>
</comment>
<dbReference type="EMBL" id="JACHGY010000001">
    <property type="protein sequence ID" value="MBB6428430.1"/>
    <property type="molecule type" value="Genomic_DNA"/>
</dbReference>
<dbReference type="EC" id="2.1.1.107" evidence="2"/>
<dbReference type="SUPFAM" id="SSF53790">
    <property type="entry name" value="Tetrapyrrole methylase"/>
    <property type="match status" value="1"/>
</dbReference>